<proteinExistence type="predicted"/>
<sequence length="191" mass="22242">MLWLQEFDLDIRDRSGAQNLVADHLNRIERTEDEKTLPIQDDFLDEHLLTISVPSPTPWFANIVNYLVIFIFPPLASRAQIDKLKSDAKHYVWDGPYLWKLYSDLVIRRCFPDHEIDSVLYFCHSSAPGGHIGIQRTARKVIDCGFYCPTIFKDVLKICSTCEKFQRVGGSLSWRQQTPQQPMLFYEVFDV</sequence>
<organism evidence="2 3">
    <name type="scientific">Cajanus cajan</name>
    <name type="common">Pigeon pea</name>
    <name type="synonym">Cajanus indicus</name>
    <dbReference type="NCBI Taxonomy" id="3821"/>
    <lineage>
        <taxon>Eukaryota</taxon>
        <taxon>Viridiplantae</taxon>
        <taxon>Streptophyta</taxon>
        <taxon>Embryophyta</taxon>
        <taxon>Tracheophyta</taxon>
        <taxon>Spermatophyta</taxon>
        <taxon>Magnoliopsida</taxon>
        <taxon>eudicotyledons</taxon>
        <taxon>Gunneridae</taxon>
        <taxon>Pentapetalae</taxon>
        <taxon>rosids</taxon>
        <taxon>fabids</taxon>
        <taxon>Fabales</taxon>
        <taxon>Fabaceae</taxon>
        <taxon>Papilionoideae</taxon>
        <taxon>50 kb inversion clade</taxon>
        <taxon>NPAAA clade</taxon>
        <taxon>indigoferoid/millettioid clade</taxon>
        <taxon>Phaseoleae</taxon>
        <taxon>Cajanus</taxon>
    </lineage>
</organism>
<evidence type="ECO:0000259" key="1">
    <source>
        <dbReference type="Pfam" id="PF17921"/>
    </source>
</evidence>
<dbReference type="Proteomes" id="UP000075243">
    <property type="component" value="Unassembled WGS sequence"/>
</dbReference>
<name>A0A151RGA2_CAJCA</name>
<keyword evidence="3" id="KW-1185">Reference proteome</keyword>
<dbReference type="EMBL" id="KQ483760">
    <property type="protein sequence ID" value="KYP41632.1"/>
    <property type="molecule type" value="Genomic_DNA"/>
</dbReference>
<dbReference type="InterPro" id="IPR052160">
    <property type="entry name" value="Gypsy_RT_Integrase-like"/>
</dbReference>
<evidence type="ECO:0000313" key="3">
    <source>
        <dbReference type="Proteomes" id="UP000075243"/>
    </source>
</evidence>
<dbReference type="AlphaFoldDB" id="A0A151RGA2"/>
<dbReference type="PANTHER" id="PTHR47266">
    <property type="entry name" value="ENDONUCLEASE-RELATED"/>
    <property type="match status" value="1"/>
</dbReference>
<feature type="domain" description="Integrase zinc-binding" evidence="1">
    <location>
        <begin position="112"/>
        <end position="168"/>
    </location>
</feature>
<evidence type="ECO:0000313" key="2">
    <source>
        <dbReference type="EMBL" id="KYP41632.1"/>
    </source>
</evidence>
<dbReference type="Pfam" id="PF17921">
    <property type="entry name" value="Integrase_H2C2"/>
    <property type="match status" value="1"/>
</dbReference>
<dbReference type="InterPro" id="IPR041588">
    <property type="entry name" value="Integrase_H2C2"/>
</dbReference>
<dbReference type="Gene3D" id="1.10.340.70">
    <property type="match status" value="1"/>
</dbReference>
<protein>
    <recommendedName>
        <fullName evidence="1">Integrase zinc-binding domain-containing protein</fullName>
    </recommendedName>
</protein>
<reference evidence="2" key="1">
    <citation type="journal article" date="2012" name="Nat. Biotechnol.">
        <title>Draft genome sequence of pigeonpea (Cajanus cajan), an orphan legume crop of resource-poor farmers.</title>
        <authorList>
            <person name="Varshney R.K."/>
            <person name="Chen W."/>
            <person name="Li Y."/>
            <person name="Bharti A.K."/>
            <person name="Saxena R.K."/>
            <person name="Schlueter J.A."/>
            <person name="Donoghue M.T."/>
            <person name="Azam S."/>
            <person name="Fan G."/>
            <person name="Whaley A.M."/>
            <person name="Farmer A.D."/>
            <person name="Sheridan J."/>
            <person name="Iwata A."/>
            <person name="Tuteja R."/>
            <person name="Penmetsa R.V."/>
            <person name="Wu W."/>
            <person name="Upadhyaya H.D."/>
            <person name="Yang S.P."/>
            <person name="Shah T."/>
            <person name="Saxena K.B."/>
            <person name="Michael T."/>
            <person name="McCombie W.R."/>
            <person name="Yang B."/>
            <person name="Zhang G."/>
            <person name="Yang H."/>
            <person name="Wang J."/>
            <person name="Spillane C."/>
            <person name="Cook D.R."/>
            <person name="May G.D."/>
            <person name="Xu X."/>
            <person name="Jackson S.A."/>
        </authorList>
    </citation>
    <scope>NUCLEOTIDE SEQUENCE [LARGE SCALE GENOMIC DNA]</scope>
</reference>
<dbReference type="Gramene" id="C.cajan_39949.t">
    <property type="protein sequence ID" value="C.cajan_39949.t.cds1"/>
    <property type="gene ID" value="C.cajan_39949"/>
</dbReference>
<accession>A0A151RGA2</accession>
<gene>
    <name evidence="2" type="ORF">KK1_036989</name>
</gene>